<dbReference type="EMBL" id="QJPH01000346">
    <property type="protein sequence ID" value="PZN77014.1"/>
    <property type="molecule type" value="Genomic_DNA"/>
</dbReference>
<dbReference type="SUPFAM" id="SSF56436">
    <property type="entry name" value="C-type lectin-like"/>
    <property type="match status" value="1"/>
</dbReference>
<dbReference type="Pfam" id="PF03781">
    <property type="entry name" value="FGE-sulfatase"/>
    <property type="match status" value="1"/>
</dbReference>
<gene>
    <name evidence="4" type="ORF">DM484_15465</name>
</gene>
<feature type="compositionally biased region" description="Polar residues" evidence="1">
    <location>
        <begin position="172"/>
        <end position="193"/>
    </location>
</feature>
<dbReference type="PANTHER" id="PTHR23150:SF35">
    <property type="entry name" value="BLL6746 PROTEIN"/>
    <property type="match status" value="1"/>
</dbReference>
<dbReference type="InterPro" id="IPR051043">
    <property type="entry name" value="Sulfatase_Mod_Factor_Kinase"/>
</dbReference>
<feature type="transmembrane region" description="Helical" evidence="2">
    <location>
        <begin position="135"/>
        <end position="154"/>
    </location>
</feature>
<feature type="transmembrane region" description="Helical" evidence="2">
    <location>
        <begin position="218"/>
        <end position="239"/>
    </location>
</feature>
<evidence type="ECO:0000313" key="5">
    <source>
        <dbReference type="Proteomes" id="UP000249396"/>
    </source>
</evidence>
<evidence type="ECO:0000259" key="3">
    <source>
        <dbReference type="Pfam" id="PF03781"/>
    </source>
</evidence>
<dbReference type="Gene3D" id="3.90.1580.10">
    <property type="entry name" value="paralog of FGE (formylglycine-generating enzyme)"/>
    <property type="match status" value="1"/>
</dbReference>
<dbReference type="Proteomes" id="UP000249396">
    <property type="component" value="Unassembled WGS sequence"/>
</dbReference>
<feature type="transmembrane region" description="Helical" evidence="2">
    <location>
        <begin position="702"/>
        <end position="721"/>
    </location>
</feature>
<accession>A0A2W4SWL7</accession>
<dbReference type="AlphaFoldDB" id="A0A2W4SWL7"/>
<dbReference type="InterPro" id="IPR042095">
    <property type="entry name" value="SUMF_sf"/>
</dbReference>
<protein>
    <recommendedName>
        <fullName evidence="3">Sulfatase-modifying factor enzyme-like domain-containing protein</fullName>
    </recommendedName>
</protein>
<evidence type="ECO:0000256" key="1">
    <source>
        <dbReference type="SAM" id="MobiDB-lite"/>
    </source>
</evidence>
<comment type="caution">
    <text evidence="4">The sequence shown here is derived from an EMBL/GenBank/DDBJ whole genome shotgun (WGS) entry which is preliminary data.</text>
</comment>
<feature type="domain" description="Sulfatase-modifying factor enzyme-like" evidence="3">
    <location>
        <begin position="880"/>
        <end position="1133"/>
    </location>
</feature>
<dbReference type="InterPro" id="IPR005532">
    <property type="entry name" value="SUMF_dom"/>
</dbReference>
<keyword evidence="2" id="KW-0812">Transmembrane</keyword>
<keyword evidence="2" id="KW-0472">Membrane</keyword>
<reference evidence="4 5" key="1">
    <citation type="journal article" date="2018" name="Aquat. Microb. Ecol.">
        <title>Gammaproteobacterial methanotrophs dominate.</title>
        <authorList>
            <person name="Rissanen A.J."/>
            <person name="Saarenheimo J."/>
            <person name="Tiirola M."/>
            <person name="Peura S."/>
            <person name="Aalto S.L."/>
            <person name="Karvinen A."/>
            <person name="Nykanen H."/>
        </authorList>
    </citation>
    <scope>NUCLEOTIDE SEQUENCE [LARGE SCALE GENOMIC DNA]</scope>
    <source>
        <strain evidence="4">AMbin10</strain>
    </source>
</reference>
<feature type="region of interest" description="Disordered" evidence="1">
    <location>
        <begin position="172"/>
        <end position="199"/>
    </location>
</feature>
<organism evidence="4 5">
    <name type="scientific">Candidatus Methylumidiphilus alinenensis</name>
    <dbReference type="NCBI Taxonomy" id="2202197"/>
    <lineage>
        <taxon>Bacteria</taxon>
        <taxon>Pseudomonadati</taxon>
        <taxon>Pseudomonadota</taxon>
        <taxon>Gammaproteobacteria</taxon>
        <taxon>Methylococcales</taxon>
        <taxon>Candidatus Methylumidiphilus</taxon>
    </lineage>
</organism>
<keyword evidence="2" id="KW-1133">Transmembrane helix</keyword>
<dbReference type="GO" id="GO:0120147">
    <property type="term" value="F:formylglycine-generating oxidase activity"/>
    <property type="evidence" value="ECO:0007669"/>
    <property type="project" value="TreeGrafter"/>
</dbReference>
<dbReference type="PANTHER" id="PTHR23150">
    <property type="entry name" value="SULFATASE MODIFYING FACTOR 1, 2"/>
    <property type="match status" value="1"/>
</dbReference>
<name>A0A2W4SWL7_9GAMM</name>
<evidence type="ECO:0000256" key="2">
    <source>
        <dbReference type="SAM" id="Phobius"/>
    </source>
</evidence>
<evidence type="ECO:0000313" key="4">
    <source>
        <dbReference type="EMBL" id="PZN77014.1"/>
    </source>
</evidence>
<proteinExistence type="predicted"/>
<dbReference type="InterPro" id="IPR016187">
    <property type="entry name" value="CTDL_fold"/>
</dbReference>
<sequence>MAETWDDLEALRTSREDLFALALKLRGAGLKAAPAQLVEAHDLLLGLRLAGALSADPLQWAGYLAPIFCRSAAEQNTFHRLFPDWAKSQGGYLESSPPTSANADKLGRTWVGAGSKPAHTWRSITALDGIRRRKLMLGLPVLLVLWLVAILMFGTKDGTIIIVPDSKANIPSQTMPKSSTLPRTHRTPQQTLFPSRPPEPDIAPQLPIGPYDFTSQQLAYLASGAPLAVFVLWLVWGIIARRTVLTKQPAEPVENPNRYWVKGTEEGLFRPADFNFAGAKFREPVSQPTRRIHMAKTIAATVRKAGLFSPVYRRRRRHPEHLVLIDRASLPSQAANAAAPAISRDHLAAYSEALIGQFRAEQVITHVYYFNRDPRRCRNDDSGSVAMDLAALEARHGACRLLVLSDAAGLFESLSGLPVEWLDEFARWPLRVLLTPKPVDEWAYPEGTLALNGFAVAPVHPRSLALLAELWLPLALREDSTEATLQQMRLLAPLESRIAALPETLKRYGNRWLEPISPDSRPVSVLLSELRHYLREDGWLLLQALAVYPEPSWPLTLYVDWVLNGPYIQWKLVTPTDSDTRRTLRLLSLSRLPWLRHGRMPDYLRLALVRSLPMARHRHVAAIYRNLQAAREQEPHAIALSIGPPPKRSFHQLWRGWKKPHQPLVDDRIFAKVLLGGKPGWLDVELPDVLARLMPGTRWDDVVVRLLAGFAAAALWSMLFYKALNSFQAPLNDWLAEQELARHGSVQVKIIKAPNTDWLEGPLVDALTGGGFAPTITGEGSKKPLAPEGTGVGERGKWQAHNVIQAGSEVAAAGRWIAQRLSYLDYGREVLVNPDSASTDAAASSLAAIGPNEVTVWLGDVPLTFQDSLAGKPPTPVFIEPDMVVIPAGQFTMGSPNQETGRFNDEGPQHTVKVAQFALGRTEVTFDEYDAFAKATGRALPDDNGWGRGRRPVINVSWDDAQAYAAWLSDKTKKAYRLPTEAEWEYAARAGTQTRRYWGDDPAEKDACAYANVFDAGSVEEIKKSHPSFTWQTFACNDNFPFTAPVGQFKPNAWGLQDMLGNVWEWVADCYHDSYQGAPVDGSDSEDGKACKSGGRVLRGGSWNGLPDSVRSASRGRFNPDYRYIGGGFRLARTL</sequence>